<dbReference type="PANTHER" id="PTHR30173">
    <property type="entry name" value="SIGMA 19 FACTOR"/>
    <property type="match status" value="1"/>
</dbReference>
<evidence type="ECO:0000259" key="7">
    <source>
        <dbReference type="Pfam" id="PF08281"/>
    </source>
</evidence>
<dbReference type="EMBL" id="JAENHO010000005">
    <property type="protein sequence ID" value="MBL7256611.1"/>
    <property type="molecule type" value="Genomic_DNA"/>
</dbReference>
<sequence>MNELDVLAARFERDRPHLRTVAQRILGSADEADDAVQEAWVRLSRSDTGDVGNLTGWLTTVVSRICLDMLRSRTSRREDPAELPEDLPVAAPGPEHHAIQYDAIGPALMLVLDTLGPSERLAFVLHDTFGVPFPEIAAIVGCSPAAARQLASRARRRVQGQPAEGAGDPVRRREIVEAFLAAAQGGDFDRLLTLLDPEVVLRADPASVRMGANALVNGAAGVAGVFNGRAHAATVALLDGVPGLVWMADGKVRVAFLLSFDDEAGWIAGIEQVADPSRIAAVEIAA</sequence>
<dbReference type="InterPro" id="IPR013249">
    <property type="entry name" value="RNA_pol_sigma70_r4_t2"/>
</dbReference>
<dbReference type="Gene3D" id="1.10.1740.10">
    <property type="match status" value="1"/>
</dbReference>
<evidence type="ECO:0000256" key="1">
    <source>
        <dbReference type="ARBA" id="ARBA00010641"/>
    </source>
</evidence>
<dbReference type="NCBIfam" id="TIGR02937">
    <property type="entry name" value="sigma70-ECF"/>
    <property type="match status" value="1"/>
</dbReference>
<dbReference type="InterPro" id="IPR013324">
    <property type="entry name" value="RNA_pol_sigma_r3/r4-like"/>
</dbReference>
<evidence type="ECO:0000256" key="4">
    <source>
        <dbReference type="ARBA" id="ARBA00023082"/>
    </source>
</evidence>
<evidence type="ECO:0000259" key="6">
    <source>
        <dbReference type="Pfam" id="PF04542"/>
    </source>
</evidence>
<evidence type="ECO:0000256" key="2">
    <source>
        <dbReference type="ARBA" id="ARBA00011344"/>
    </source>
</evidence>
<organism evidence="8 9">
    <name type="scientific">Paractinoplanes lichenicola</name>
    <dbReference type="NCBI Taxonomy" id="2802976"/>
    <lineage>
        <taxon>Bacteria</taxon>
        <taxon>Bacillati</taxon>
        <taxon>Actinomycetota</taxon>
        <taxon>Actinomycetes</taxon>
        <taxon>Micromonosporales</taxon>
        <taxon>Micromonosporaceae</taxon>
        <taxon>Paractinoplanes</taxon>
    </lineage>
</organism>
<keyword evidence="9" id="KW-1185">Reference proteome</keyword>
<dbReference type="InterPro" id="IPR014284">
    <property type="entry name" value="RNA_pol_sigma-70_dom"/>
</dbReference>
<gene>
    <name evidence="8" type="ORF">JKJ07_20145</name>
</gene>
<keyword evidence="5" id="KW-0804">Transcription</keyword>
<comment type="subunit">
    <text evidence="2">Interacts transiently with the RNA polymerase catalytic core formed by RpoA, RpoB, RpoC and RpoZ (2 alpha, 1 beta, 1 beta' and 1 omega subunit) to form the RNA polymerase holoenzyme that can initiate transcription.</text>
</comment>
<dbReference type="SUPFAM" id="SSF88659">
    <property type="entry name" value="Sigma3 and sigma4 domains of RNA polymerase sigma factors"/>
    <property type="match status" value="1"/>
</dbReference>
<comment type="similarity">
    <text evidence="1">Belongs to the sigma-70 factor family. ECF subfamily.</text>
</comment>
<comment type="caution">
    <text evidence="8">The sequence shown here is derived from an EMBL/GenBank/DDBJ whole genome shotgun (WGS) entry which is preliminary data.</text>
</comment>
<dbReference type="SUPFAM" id="SSF54427">
    <property type="entry name" value="NTF2-like"/>
    <property type="match status" value="1"/>
</dbReference>
<feature type="domain" description="RNA polymerase sigma factor 70 region 4 type 2" evidence="7">
    <location>
        <begin position="108"/>
        <end position="157"/>
    </location>
</feature>
<accession>A0ABS1VQ56</accession>
<protein>
    <submittedName>
        <fullName evidence="8">Sigma-70 family RNA polymerase sigma factor</fullName>
    </submittedName>
</protein>
<evidence type="ECO:0000313" key="9">
    <source>
        <dbReference type="Proteomes" id="UP000598996"/>
    </source>
</evidence>
<proteinExistence type="inferred from homology"/>
<evidence type="ECO:0000256" key="5">
    <source>
        <dbReference type="ARBA" id="ARBA00023163"/>
    </source>
</evidence>
<dbReference type="Pfam" id="PF04542">
    <property type="entry name" value="Sigma70_r2"/>
    <property type="match status" value="1"/>
</dbReference>
<reference evidence="8 9" key="1">
    <citation type="submission" date="2021-01" db="EMBL/GenBank/DDBJ databases">
        <title>Actinoplanes sp. nov. LDG1-01 isolated from lichen.</title>
        <authorList>
            <person name="Saeng-In P."/>
            <person name="Phongsopitanun W."/>
            <person name="Kanchanasin P."/>
            <person name="Yuki M."/>
            <person name="Kudo T."/>
            <person name="Ohkuma M."/>
            <person name="Tanasupawat S."/>
        </authorList>
    </citation>
    <scope>NUCLEOTIDE SEQUENCE [LARGE SCALE GENOMIC DNA]</scope>
    <source>
        <strain evidence="8 9">LDG1-01</strain>
    </source>
</reference>
<dbReference type="InterPro" id="IPR013325">
    <property type="entry name" value="RNA_pol_sigma_r2"/>
</dbReference>
<dbReference type="SUPFAM" id="SSF88946">
    <property type="entry name" value="Sigma2 domain of RNA polymerase sigma factors"/>
    <property type="match status" value="1"/>
</dbReference>
<dbReference type="InterPro" id="IPR032710">
    <property type="entry name" value="NTF2-like_dom_sf"/>
</dbReference>
<keyword evidence="4" id="KW-0731">Sigma factor</keyword>
<dbReference type="Gene3D" id="3.10.450.50">
    <property type="match status" value="1"/>
</dbReference>
<evidence type="ECO:0000313" key="8">
    <source>
        <dbReference type="EMBL" id="MBL7256611.1"/>
    </source>
</evidence>
<dbReference type="Proteomes" id="UP000598996">
    <property type="component" value="Unassembled WGS sequence"/>
</dbReference>
<feature type="domain" description="RNA polymerase sigma-70 region 2" evidence="6">
    <location>
        <begin position="11"/>
        <end position="74"/>
    </location>
</feature>
<dbReference type="InterPro" id="IPR052704">
    <property type="entry name" value="ECF_Sigma-70_Domain"/>
</dbReference>
<dbReference type="InterPro" id="IPR036388">
    <property type="entry name" value="WH-like_DNA-bd_sf"/>
</dbReference>
<dbReference type="PANTHER" id="PTHR30173:SF43">
    <property type="entry name" value="ECF RNA POLYMERASE SIGMA FACTOR SIGI-RELATED"/>
    <property type="match status" value="1"/>
</dbReference>
<evidence type="ECO:0000256" key="3">
    <source>
        <dbReference type="ARBA" id="ARBA00023015"/>
    </source>
</evidence>
<dbReference type="InterPro" id="IPR007627">
    <property type="entry name" value="RNA_pol_sigma70_r2"/>
</dbReference>
<dbReference type="RefSeq" id="WP_202993121.1">
    <property type="nucleotide sequence ID" value="NZ_JAENHO010000005.1"/>
</dbReference>
<keyword evidence="3" id="KW-0805">Transcription regulation</keyword>
<dbReference type="Pfam" id="PF08281">
    <property type="entry name" value="Sigma70_r4_2"/>
    <property type="match status" value="1"/>
</dbReference>
<dbReference type="Gene3D" id="1.10.10.10">
    <property type="entry name" value="Winged helix-like DNA-binding domain superfamily/Winged helix DNA-binding domain"/>
    <property type="match status" value="1"/>
</dbReference>
<name>A0ABS1VQ56_9ACTN</name>